<dbReference type="OrthoDB" id="10253408at2759"/>
<dbReference type="PANTHER" id="PTHR12411">
    <property type="entry name" value="CYSTEINE PROTEASE FAMILY C1-RELATED"/>
    <property type="match status" value="1"/>
</dbReference>
<evidence type="ECO:0000313" key="10">
    <source>
        <dbReference type="EnsemblMetazoa" id="XP_014242774.1"/>
    </source>
</evidence>
<feature type="domain" description="Cathepsin propeptide inhibitor" evidence="9">
    <location>
        <begin position="21"/>
        <end position="81"/>
    </location>
</feature>
<dbReference type="Pfam" id="PF00112">
    <property type="entry name" value="Peptidase_C1"/>
    <property type="match status" value="1"/>
</dbReference>
<dbReference type="InterPro" id="IPR025660">
    <property type="entry name" value="Pept_his_AS"/>
</dbReference>
<reference evidence="10" key="1">
    <citation type="submission" date="2022-01" db="UniProtKB">
        <authorList>
            <consortium name="EnsemblMetazoa"/>
        </authorList>
    </citation>
    <scope>IDENTIFICATION</scope>
</reference>
<dbReference type="GO" id="GO:0006508">
    <property type="term" value="P:proteolysis"/>
    <property type="evidence" value="ECO:0007669"/>
    <property type="project" value="UniProtKB-KW"/>
</dbReference>
<evidence type="ECO:0000256" key="5">
    <source>
        <dbReference type="ARBA" id="ARBA00023145"/>
    </source>
</evidence>
<dbReference type="Pfam" id="PF08246">
    <property type="entry name" value="Inhibitor_I29"/>
    <property type="match status" value="1"/>
</dbReference>
<keyword evidence="6" id="KW-1015">Disulfide bond</keyword>
<dbReference type="InterPro" id="IPR025661">
    <property type="entry name" value="Pept_asp_AS"/>
</dbReference>
<dbReference type="InterPro" id="IPR000668">
    <property type="entry name" value="Peptidase_C1A_C"/>
</dbReference>
<evidence type="ECO:0000313" key="11">
    <source>
        <dbReference type="Proteomes" id="UP000494040"/>
    </source>
</evidence>
<dbReference type="InterPro" id="IPR000169">
    <property type="entry name" value="Pept_cys_AS"/>
</dbReference>
<evidence type="ECO:0000256" key="3">
    <source>
        <dbReference type="ARBA" id="ARBA00022801"/>
    </source>
</evidence>
<name>A0A8I6RCK5_CIMLE</name>
<dbReference type="EnsemblMetazoa" id="XM_014387288.2">
    <property type="protein sequence ID" value="XP_014242774.1"/>
    <property type="gene ID" value="LOC106662867"/>
</dbReference>
<dbReference type="SMART" id="SM00645">
    <property type="entry name" value="Pept_C1"/>
    <property type="match status" value="1"/>
</dbReference>
<dbReference type="CDD" id="cd02248">
    <property type="entry name" value="Peptidase_C1A"/>
    <property type="match status" value="1"/>
</dbReference>
<dbReference type="PROSITE" id="PS00639">
    <property type="entry name" value="THIOL_PROTEASE_HIS"/>
    <property type="match status" value="1"/>
</dbReference>
<evidence type="ECO:0000259" key="8">
    <source>
        <dbReference type="SMART" id="SM00645"/>
    </source>
</evidence>
<evidence type="ECO:0000256" key="2">
    <source>
        <dbReference type="ARBA" id="ARBA00022670"/>
    </source>
</evidence>
<dbReference type="InterPro" id="IPR013128">
    <property type="entry name" value="Peptidase_C1A"/>
</dbReference>
<dbReference type="InterPro" id="IPR013201">
    <property type="entry name" value="Prot_inhib_I29"/>
</dbReference>
<keyword evidence="4" id="KW-0788">Thiol protease</keyword>
<dbReference type="Gene3D" id="3.90.70.10">
    <property type="entry name" value="Cysteine proteinases"/>
    <property type="match status" value="1"/>
</dbReference>
<dbReference type="AlphaFoldDB" id="A0A8I6RCK5"/>
<keyword evidence="3" id="KW-0378">Hydrolase</keyword>
<dbReference type="SUPFAM" id="SSF54001">
    <property type="entry name" value="Cysteine proteinases"/>
    <property type="match status" value="1"/>
</dbReference>
<gene>
    <name evidence="10" type="primary">106662867</name>
</gene>
<feature type="chain" id="PRO_5035260306" description="Cathepsin L-like cysteine protease" evidence="7">
    <location>
        <begin position="16"/>
        <end position="324"/>
    </location>
</feature>
<evidence type="ECO:0000256" key="6">
    <source>
        <dbReference type="ARBA" id="ARBA00023157"/>
    </source>
</evidence>
<evidence type="ECO:0008006" key="12">
    <source>
        <dbReference type="Google" id="ProtNLM"/>
    </source>
</evidence>
<dbReference type="SMART" id="SM00848">
    <property type="entry name" value="Inhibitor_I29"/>
    <property type="match status" value="1"/>
</dbReference>
<keyword evidence="7" id="KW-0732">Signal</keyword>
<accession>A0A8I6RCK5</accession>
<protein>
    <recommendedName>
        <fullName evidence="12">Cathepsin L-like cysteine protease</fullName>
    </recommendedName>
</protein>
<dbReference type="FunFam" id="3.90.70.10:FF:000006">
    <property type="entry name" value="Cathepsin S"/>
    <property type="match status" value="1"/>
</dbReference>
<proteinExistence type="inferred from homology"/>
<evidence type="ECO:0000256" key="1">
    <source>
        <dbReference type="ARBA" id="ARBA00008455"/>
    </source>
</evidence>
<evidence type="ECO:0000256" key="7">
    <source>
        <dbReference type="SAM" id="SignalP"/>
    </source>
</evidence>
<keyword evidence="2" id="KW-0645">Protease</keyword>
<keyword evidence="5" id="KW-0865">Zymogen</keyword>
<organism evidence="10 11">
    <name type="scientific">Cimex lectularius</name>
    <name type="common">Bed bug</name>
    <name type="synonym">Acanthia lectularia</name>
    <dbReference type="NCBI Taxonomy" id="79782"/>
    <lineage>
        <taxon>Eukaryota</taxon>
        <taxon>Metazoa</taxon>
        <taxon>Ecdysozoa</taxon>
        <taxon>Arthropoda</taxon>
        <taxon>Hexapoda</taxon>
        <taxon>Insecta</taxon>
        <taxon>Pterygota</taxon>
        <taxon>Neoptera</taxon>
        <taxon>Paraneoptera</taxon>
        <taxon>Hemiptera</taxon>
        <taxon>Heteroptera</taxon>
        <taxon>Panheteroptera</taxon>
        <taxon>Cimicomorpha</taxon>
        <taxon>Cimicidae</taxon>
        <taxon>Cimex</taxon>
    </lineage>
</organism>
<feature type="domain" description="Peptidase C1A papain C-terminal" evidence="8">
    <location>
        <begin position="107"/>
        <end position="323"/>
    </location>
</feature>
<dbReference type="InterPro" id="IPR039417">
    <property type="entry name" value="Peptidase_C1A_papain-like"/>
</dbReference>
<evidence type="ECO:0000259" key="9">
    <source>
        <dbReference type="SMART" id="SM00848"/>
    </source>
</evidence>
<feature type="signal peptide" evidence="7">
    <location>
        <begin position="1"/>
        <end position="15"/>
    </location>
</feature>
<keyword evidence="11" id="KW-1185">Reference proteome</keyword>
<dbReference type="GO" id="GO:0008234">
    <property type="term" value="F:cysteine-type peptidase activity"/>
    <property type="evidence" value="ECO:0007669"/>
    <property type="project" value="UniProtKB-KW"/>
</dbReference>
<sequence>MKSLLLLFTVGLAYAVPPSDWVVFKAKHGKKYKNIQEERFRMNVFLENKKQIEEHNAQFESGKVSFKLGMNHYGDMLAHEFNALMTGLNSPASAPDMELFKANQDETPAVFDWRQHGAVTPVKQQHLCGSCWAFSTTGALEGQFFLKNRKLVPLSEQNLIDCTRDYQNRGCHGGRMENAFIYVKDNGINTEESYPYEAREGPCRFNASLDVAGTVRGYVPIPEGDEDTLKKAIAFVGPISVAINANFTSFRFYSSGVFFEPKCNSDKLTHAMLAVGYGTSDDGLDYWLVKNSWSSRWGENGYVKIARNKNNHCGIASTASFPAI</sequence>
<dbReference type="Proteomes" id="UP000494040">
    <property type="component" value="Unassembled WGS sequence"/>
</dbReference>
<dbReference type="InterPro" id="IPR038765">
    <property type="entry name" value="Papain-like_cys_pep_sf"/>
</dbReference>
<dbReference type="OMA" id="ITTEKYY"/>
<dbReference type="KEGG" id="clec:106662867"/>
<dbReference type="PROSITE" id="PS00139">
    <property type="entry name" value="THIOL_PROTEASE_CYS"/>
    <property type="match status" value="1"/>
</dbReference>
<dbReference type="PROSITE" id="PS00640">
    <property type="entry name" value="THIOL_PROTEASE_ASN"/>
    <property type="match status" value="1"/>
</dbReference>
<evidence type="ECO:0000256" key="4">
    <source>
        <dbReference type="ARBA" id="ARBA00022807"/>
    </source>
</evidence>
<dbReference type="PRINTS" id="PR00705">
    <property type="entry name" value="PAPAIN"/>
</dbReference>
<comment type="similarity">
    <text evidence="1">Belongs to the peptidase C1 family.</text>
</comment>